<dbReference type="Proteomes" id="UP000824469">
    <property type="component" value="Unassembled WGS sequence"/>
</dbReference>
<sequence>IKFKGQEHVSPLETSVPDIGDSEVQHLDFGDFWNRLTCPNPAPMEQMINDSGIAYAAGFPISLQCTNTMLTYGAHFNSDTKELTNVHGELIEKLDVATIIGPLRIPETEDSIILTLARTQTLFEKDNEKYK</sequence>
<gene>
    <name evidence="1" type="ORF">KI387_021036</name>
</gene>
<dbReference type="AlphaFoldDB" id="A0AA38LFH6"/>
<name>A0AA38LFH6_TAXCH</name>
<feature type="non-terminal residue" evidence="1">
    <location>
        <position position="1"/>
    </location>
</feature>
<comment type="caution">
    <text evidence="1">The sequence shown here is derived from an EMBL/GenBank/DDBJ whole genome shotgun (WGS) entry which is preliminary data.</text>
</comment>
<evidence type="ECO:0000313" key="2">
    <source>
        <dbReference type="Proteomes" id="UP000824469"/>
    </source>
</evidence>
<organism evidence="1 2">
    <name type="scientific">Taxus chinensis</name>
    <name type="common">Chinese yew</name>
    <name type="synonym">Taxus wallichiana var. chinensis</name>
    <dbReference type="NCBI Taxonomy" id="29808"/>
    <lineage>
        <taxon>Eukaryota</taxon>
        <taxon>Viridiplantae</taxon>
        <taxon>Streptophyta</taxon>
        <taxon>Embryophyta</taxon>
        <taxon>Tracheophyta</taxon>
        <taxon>Spermatophyta</taxon>
        <taxon>Pinopsida</taxon>
        <taxon>Pinidae</taxon>
        <taxon>Conifers II</taxon>
        <taxon>Cupressales</taxon>
        <taxon>Taxaceae</taxon>
        <taxon>Taxus</taxon>
    </lineage>
</organism>
<evidence type="ECO:0000313" key="1">
    <source>
        <dbReference type="EMBL" id="KAH9319267.1"/>
    </source>
</evidence>
<protein>
    <submittedName>
        <fullName evidence="1">Uncharacterized protein</fullName>
    </submittedName>
</protein>
<reference evidence="1 2" key="1">
    <citation type="journal article" date="2021" name="Nat. Plants">
        <title>The Taxus genome provides insights into paclitaxel biosynthesis.</title>
        <authorList>
            <person name="Xiong X."/>
            <person name="Gou J."/>
            <person name="Liao Q."/>
            <person name="Li Y."/>
            <person name="Zhou Q."/>
            <person name="Bi G."/>
            <person name="Li C."/>
            <person name="Du R."/>
            <person name="Wang X."/>
            <person name="Sun T."/>
            <person name="Guo L."/>
            <person name="Liang H."/>
            <person name="Lu P."/>
            <person name="Wu Y."/>
            <person name="Zhang Z."/>
            <person name="Ro D.K."/>
            <person name="Shang Y."/>
            <person name="Huang S."/>
            <person name="Yan J."/>
        </authorList>
    </citation>
    <scope>NUCLEOTIDE SEQUENCE [LARGE SCALE GENOMIC DNA]</scope>
    <source>
        <strain evidence="1">Ta-2019</strain>
    </source>
</reference>
<feature type="non-terminal residue" evidence="1">
    <location>
        <position position="131"/>
    </location>
</feature>
<proteinExistence type="predicted"/>
<dbReference type="EMBL" id="JAHRHJ020000004">
    <property type="protein sequence ID" value="KAH9319267.1"/>
    <property type="molecule type" value="Genomic_DNA"/>
</dbReference>
<keyword evidence="2" id="KW-1185">Reference proteome</keyword>
<accession>A0AA38LFH6</accession>